<organism evidence="1 2">
    <name type="scientific">Somion occarium</name>
    <dbReference type="NCBI Taxonomy" id="3059160"/>
    <lineage>
        <taxon>Eukaryota</taxon>
        <taxon>Fungi</taxon>
        <taxon>Dikarya</taxon>
        <taxon>Basidiomycota</taxon>
        <taxon>Agaricomycotina</taxon>
        <taxon>Agaricomycetes</taxon>
        <taxon>Polyporales</taxon>
        <taxon>Cerrenaceae</taxon>
        <taxon>Somion</taxon>
    </lineage>
</organism>
<gene>
    <name evidence="1" type="ORF">GFSPODELE1_LOCUS10702</name>
</gene>
<sequence>MAEIAHCCSHTIQLELCGFDFTLSALHELLKSLPSLRKLILTYSVLIPGPEPTHDVFIETLMLKSIRLSVHSTPSESSTSVLSRLLGLFSTIRHLHIEDSLPQDLVSPEHFTLPSNVTLTSLALHNRVDEYGAFLAKLQATATIHSLRHLDLSFIHGRDRFYRTRDFLPNVKHSLRSIRLGMVDGMSPWTPHEVGGDIAEAYRKLSLSSFNSLETISLLIPYANHRDHALLHLSAVDTLPLRIRNLTLEFYFSVLTEVECFSDIDMWADLESKVTRFTRLEAFNCVAVSHTGSERYPLSDAAQRELRERLPRLSAKALLRFR</sequence>
<evidence type="ECO:0000313" key="2">
    <source>
        <dbReference type="Proteomes" id="UP001497453"/>
    </source>
</evidence>
<dbReference type="Proteomes" id="UP001497453">
    <property type="component" value="Chromosome 9"/>
</dbReference>
<keyword evidence="2" id="KW-1185">Reference proteome</keyword>
<dbReference type="EMBL" id="OZ037952">
    <property type="protein sequence ID" value="CAL1716314.1"/>
    <property type="molecule type" value="Genomic_DNA"/>
</dbReference>
<dbReference type="Gene3D" id="3.80.10.10">
    <property type="entry name" value="Ribonuclease Inhibitor"/>
    <property type="match status" value="1"/>
</dbReference>
<name>A0ABP1E9W0_9APHY</name>
<protein>
    <submittedName>
        <fullName evidence="1">Uncharacterized protein</fullName>
    </submittedName>
</protein>
<accession>A0ABP1E9W0</accession>
<dbReference type="SUPFAM" id="SSF52047">
    <property type="entry name" value="RNI-like"/>
    <property type="match status" value="1"/>
</dbReference>
<dbReference type="InterPro" id="IPR032675">
    <property type="entry name" value="LRR_dom_sf"/>
</dbReference>
<proteinExistence type="predicted"/>
<reference evidence="2" key="1">
    <citation type="submission" date="2024-04" db="EMBL/GenBank/DDBJ databases">
        <authorList>
            <person name="Shaw F."/>
            <person name="Minotto A."/>
        </authorList>
    </citation>
    <scope>NUCLEOTIDE SEQUENCE [LARGE SCALE GENOMIC DNA]</scope>
</reference>
<evidence type="ECO:0000313" key="1">
    <source>
        <dbReference type="EMBL" id="CAL1716314.1"/>
    </source>
</evidence>